<dbReference type="AlphaFoldDB" id="A0A1P9WU29"/>
<name>A0A1P9WU29_9BACT</name>
<gene>
    <name evidence="2" type="ORF">AWR27_05810</name>
</gene>
<proteinExistence type="predicted"/>
<dbReference type="EMBL" id="CP014263">
    <property type="protein sequence ID" value="AQG78882.1"/>
    <property type="molecule type" value="Genomic_DNA"/>
</dbReference>
<protein>
    <submittedName>
        <fullName evidence="2">Uncharacterized protein</fullName>
    </submittedName>
</protein>
<evidence type="ECO:0000313" key="3">
    <source>
        <dbReference type="Proteomes" id="UP000187941"/>
    </source>
</evidence>
<keyword evidence="1" id="KW-0812">Transmembrane</keyword>
<dbReference type="RefSeq" id="WP_077130325.1">
    <property type="nucleotide sequence ID" value="NZ_CP014263.1"/>
</dbReference>
<feature type="transmembrane region" description="Helical" evidence="1">
    <location>
        <begin position="70"/>
        <end position="91"/>
    </location>
</feature>
<accession>A0A1P9WU29</accession>
<evidence type="ECO:0000256" key="1">
    <source>
        <dbReference type="SAM" id="Phobius"/>
    </source>
</evidence>
<dbReference type="KEGG" id="smon:AWR27_05810"/>
<keyword evidence="3" id="KW-1185">Reference proteome</keyword>
<sequence length="175" mass="18463">MAVAKTNEWEVLMIGCQAAGAAPAAALARYMPLLEKARDALNLHELLMPGPAVDFQLCNFRRRDEGYRGISRMFVFAGVGIGIGMGANGSANYTDLRPFIQRPFNSDDLNYSMGAMANAGIGYVAGGSLSSIWAWNTGGNLFGTGLNRQQATGANGDVIVGAQATATIGIWIKVS</sequence>
<reference evidence="2 3" key="1">
    <citation type="submission" date="2016-01" db="EMBL/GenBank/DDBJ databases">
        <authorList>
            <person name="Oliw E.H."/>
        </authorList>
    </citation>
    <scope>NUCLEOTIDE SEQUENCE [LARGE SCALE GENOMIC DNA]</scope>
    <source>
        <strain evidence="2 3">DY10</strain>
    </source>
</reference>
<dbReference type="STRING" id="1178516.AWR27_05810"/>
<keyword evidence="1" id="KW-1133">Transmembrane helix</keyword>
<organism evidence="2 3">
    <name type="scientific">Spirosoma montaniterrae</name>
    <dbReference type="NCBI Taxonomy" id="1178516"/>
    <lineage>
        <taxon>Bacteria</taxon>
        <taxon>Pseudomonadati</taxon>
        <taxon>Bacteroidota</taxon>
        <taxon>Cytophagia</taxon>
        <taxon>Cytophagales</taxon>
        <taxon>Cytophagaceae</taxon>
        <taxon>Spirosoma</taxon>
    </lineage>
</organism>
<feature type="transmembrane region" description="Helical" evidence="1">
    <location>
        <begin position="111"/>
        <end position="135"/>
    </location>
</feature>
<dbReference type="Proteomes" id="UP000187941">
    <property type="component" value="Chromosome"/>
</dbReference>
<evidence type="ECO:0000313" key="2">
    <source>
        <dbReference type="EMBL" id="AQG78882.1"/>
    </source>
</evidence>
<keyword evidence="1" id="KW-0472">Membrane</keyword>